<accession>A0A1I0QKG0</accession>
<dbReference type="AlphaFoldDB" id="A0A1I0QKG0"/>
<evidence type="ECO:0000313" key="2">
    <source>
        <dbReference type="Proteomes" id="UP000199701"/>
    </source>
</evidence>
<dbReference type="EMBL" id="FOJI01000008">
    <property type="protein sequence ID" value="SEW27538.1"/>
    <property type="molecule type" value="Genomic_DNA"/>
</dbReference>
<dbReference type="Proteomes" id="UP000199701">
    <property type="component" value="Unassembled WGS sequence"/>
</dbReference>
<proteinExistence type="predicted"/>
<organism evidence="1 2">
    <name type="scientific">[Clostridium] fimetarium</name>
    <dbReference type="NCBI Taxonomy" id="99656"/>
    <lineage>
        <taxon>Bacteria</taxon>
        <taxon>Bacillati</taxon>
        <taxon>Bacillota</taxon>
        <taxon>Clostridia</taxon>
        <taxon>Lachnospirales</taxon>
        <taxon>Lachnospiraceae</taxon>
    </lineage>
</organism>
<protein>
    <submittedName>
        <fullName evidence="1">Sporulation protein YqfC</fullName>
    </submittedName>
</protein>
<dbReference type="Pfam" id="PF07873">
    <property type="entry name" value="YabP"/>
    <property type="match status" value="1"/>
</dbReference>
<dbReference type="OrthoDB" id="2989236at2"/>
<dbReference type="STRING" id="99656.SAMN05421659_10894"/>
<sequence>MGIVNALNLPKDVVLGMPVITATGNCEVHIENFKSIMEYNCDCVKLMTKKGPIKITGSRLVIDYFNSEEIHITGIIKCIEL</sequence>
<reference evidence="1 2" key="1">
    <citation type="submission" date="2016-10" db="EMBL/GenBank/DDBJ databases">
        <authorList>
            <person name="de Groot N.N."/>
        </authorList>
    </citation>
    <scope>NUCLEOTIDE SEQUENCE [LARGE SCALE GENOMIC DNA]</scope>
    <source>
        <strain evidence="1 2">DSM 9179</strain>
    </source>
</reference>
<keyword evidence="2" id="KW-1185">Reference proteome</keyword>
<dbReference type="RefSeq" id="WP_092454077.1">
    <property type="nucleotide sequence ID" value="NZ_FOJI01000008.1"/>
</dbReference>
<evidence type="ECO:0000313" key="1">
    <source>
        <dbReference type="EMBL" id="SEW27538.1"/>
    </source>
</evidence>
<name>A0A1I0QKG0_9FIRM</name>
<dbReference type="InterPro" id="IPR022476">
    <property type="entry name" value="Spore_YabP/YqfC"/>
</dbReference>
<gene>
    <name evidence="1" type="ORF">SAMN05421659_10894</name>
</gene>